<dbReference type="InterPro" id="IPR020568">
    <property type="entry name" value="Ribosomal_Su5_D2-typ_SF"/>
</dbReference>
<dbReference type="InterPro" id="IPR000523">
    <property type="entry name" value="Mg_chelatse_chII-like_cat_dom"/>
</dbReference>
<evidence type="ECO:0000313" key="3">
    <source>
        <dbReference type="EMBL" id="OGC35036.1"/>
    </source>
</evidence>
<dbReference type="Proteomes" id="UP000177309">
    <property type="component" value="Unassembled WGS sequence"/>
</dbReference>
<dbReference type="InterPro" id="IPR003593">
    <property type="entry name" value="AAA+_ATPase"/>
</dbReference>
<dbReference type="SMART" id="SM00382">
    <property type="entry name" value="AAA"/>
    <property type="match status" value="1"/>
</dbReference>
<dbReference type="Pfam" id="PF13335">
    <property type="entry name" value="Mg_chelatase_C"/>
    <property type="match status" value="1"/>
</dbReference>
<evidence type="ECO:0000313" key="4">
    <source>
        <dbReference type="Proteomes" id="UP000177309"/>
    </source>
</evidence>
<feature type="domain" description="AAA+ ATPase" evidence="2">
    <location>
        <begin position="212"/>
        <end position="395"/>
    </location>
</feature>
<dbReference type="InterPro" id="IPR027417">
    <property type="entry name" value="P-loop_NTPase"/>
</dbReference>
<dbReference type="PANTHER" id="PTHR32039:SF7">
    <property type="entry name" value="COMPETENCE PROTEIN COMM"/>
    <property type="match status" value="1"/>
</dbReference>
<dbReference type="PANTHER" id="PTHR32039">
    <property type="entry name" value="MAGNESIUM-CHELATASE SUBUNIT CHLI"/>
    <property type="match status" value="1"/>
</dbReference>
<dbReference type="SUPFAM" id="SSF54211">
    <property type="entry name" value="Ribosomal protein S5 domain 2-like"/>
    <property type="match status" value="1"/>
</dbReference>
<sequence>MLVKICSAAVLGLEAYQIEVEVDSSKGLPGQSIVGLPDASVRESRDRVKAAIENSGFKAPPGYFTINLAPADTKKEGPLYDLPIAVGMLLVSNQVKSTCLDETILLGELSLDGSVRAVNGMLPICMSLKKKHKRIIVPKANADEAALVEDIEVIPVESLKETCEFIAGEKKILPHKIDVRALFNKEVEHGFDFADVKGQGHVKRALEVAAAGSHNLLLVGSPGSGKTMLARRLPTILPPLSLEEALEVTKLYSVTGLLSGKGSLLTSRPFRSPHHTTSDIGIIGGGRIPRPGEVSLAHFGVLFLDEFPEFERKVLEVLRQPLEDGQVTISRAHSSLSYPAQFMLVAAMNPCPCGKLYDQQQSCICAPFEIQRYWKKLSGPLLDRIDIQLEVQRLKPDELSALPVGESSKVIRQRIKQAREIQLQRYKGTNVYTNAHMHPKQIKACCCLDKDAEALLKSAIVHLNLSGRAYDKVLKVARTIADLEGVEIIKPSHIAEATQYRFLDRQSQ</sequence>
<proteinExistence type="inferred from homology"/>
<dbReference type="EMBL" id="MEUI01000010">
    <property type="protein sequence ID" value="OGC35036.1"/>
    <property type="molecule type" value="Genomic_DNA"/>
</dbReference>
<comment type="similarity">
    <text evidence="1">Belongs to the Mg-chelatase subunits D/I family. ComM subfamily.</text>
</comment>
<evidence type="ECO:0000259" key="2">
    <source>
        <dbReference type="SMART" id="SM00382"/>
    </source>
</evidence>
<gene>
    <name evidence="3" type="ORF">A2462_05855</name>
</gene>
<organism evidence="3 4">
    <name type="scientific">candidate division WOR-1 bacterium RIFOXYC2_FULL_41_25</name>
    <dbReference type="NCBI Taxonomy" id="1802586"/>
    <lineage>
        <taxon>Bacteria</taxon>
        <taxon>Bacillati</taxon>
        <taxon>Saganbacteria</taxon>
    </lineage>
</organism>
<dbReference type="Gene3D" id="3.40.50.300">
    <property type="entry name" value="P-loop containing nucleotide triphosphate hydrolases"/>
    <property type="match status" value="1"/>
</dbReference>
<dbReference type="AlphaFoldDB" id="A0A1F4TQU2"/>
<dbReference type="NCBIfam" id="TIGR00368">
    <property type="entry name" value="YifB family Mg chelatase-like AAA ATPase"/>
    <property type="match status" value="1"/>
</dbReference>
<dbReference type="InterPro" id="IPR045006">
    <property type="entry name" value="CHLI-like"/>
</dbReference>
<accession>A0A1F4TQU2</accession>
<dbReference type="InterPro" id="IPR004482">
    <property type="entry name" value="Mg_chelat-rel"/>
</dbReference>
<dbReference type="Pfam" id="PF13541">
    <property type="entry name" value="ChlI"/>
    <property type="match status" value="1"/>
</dbReference>
<reference evidence="3 4" key="1">
    <citation type="journal article" date="2016" name="Nat. Commun.">
        <title>Thousands of microbial genomes shed light on interconnected biogeochemical processes in an aquifer system.</title>
        <authorList>
            <person name="Anantharaman K."/>
            <person name="Brown C.T."/>
            <person name="Hug L.A."/>
            <person name="Sharon I."/>
            <person name="Castelle C.J."/>
            <person name="Probst A.J."/>
            <person name="Thomas B.C."/>
            <person name="Singh A."/>
            <person name="Wilkins M.J."/>
            <person name="Karaoz U."/>
            <person name="Brodie E.L."/>
            <person name="Williams K.H."/>
            <person name="Hubbard S.S."/>
            <person name="Banfield J.F."/>
        </authorList>
    </citation>
    <scope>NUCLEOTIDE SEQUENCE [LARGE SCALE GENOMIC DNA]</scope>
</reference>
<dbReference type="Gene3D" id="3.30.230.10">
    <property type="match status" value="1"/>
</dbReference>
<evidence type="ECO:0000256" key="1">
    <source>
        <dbReference type="ARBA" id="ARBA00006354"/>
    </source>
</evidence>
<protein>
    <recommendedName>
        <fullName evidence="2">AAA+ ATPase domain-containing protein</fullName>
    </recommendedName>
</protein>
<dbReference type="InterPro" id="IPR014721">
    <property type="entry name" value="Ribsml_uS5_D2-typ_fold_subgr"/>
</dbReference>
<dbReference type="SUPFAM" id="SSF52540">
    <property type="entry name" value="P-loop containing nucleoside triphosphate hydrolases"/>
    <property type="match status" value="1"/>
</dbReference>
<name>A0A1F4TQU2_UNCSA</name>
<dbReference type="GO" id="GO:0005524">
    <property type="term" value="F:ATP binding"/>
    <property type="evidence" value="ECO:0007669"/>
    <property type="project" value="InterPro"/>
</dbReference>
<dbReference type="Pfam" id="PF01078">
    <property type="entry name" value="Mg_chelatase"/>
    <property type="match status" value="1"/>
</dbReference>
<comment type="caution">
    <text evidence="3">The sequence shown here is derived from an EMBL/GenBank/DDBJ whole genome shotgun (WGS) entry which is preliminary data.</text>
</comment>
<dbReference type="InterPro" id="IPR025158">
    <property type="entry name" value="Mg_chelat-rel_C"/>
</dbReference>